<dbReference type="GO" id="GO:0071555">
    <property type="term" value="P:cell wall organization"/>
    <property type="evidence" value="ECO:0007669"/>
    <property type="project" value="UniProtKB-KW"/>
</dbReference>
<dbReference type="InterPro" id="IPR051046">
    <property type="entry name" value="MurCDEF_CellWall_CoF430Synth"/>
</dbReference>
<dbReference type="InterPro" id="IPR000713">
    <property type="entry name" value="Mur_ligase_N"/>
</dbReference>
<dbReference type="STRING" id="1423801.FD50_GL002279"/>
<comment type="subcellular location">
    <subcellularLocation>
        <location evidence="10 11">Cytoplasm</location>
    </subcellularLocation>
</comment>
<evidence type="ECO:0000313" key="16">
    <source>
        <dbReference type="Proteomes" id="UP000051166"/>
    </source>
</evidence>
<evidence type="ECO:0000256" key="4">
    <source>
        <dbReference type="ARBA" id="ARBA00022741"/>
    </source>
</evidence>
<dbReference type="Gene3D" id="3.40.1390.10">
    <property type="entry name" value="MurE/MurF, N-terminal domain"/>
    <property type="match status" value="1"/>
</dbReference>
<dbReference type="RefSeq" id="WP_056959763.1">
    <property type="nucleotide sequence ID" value="NZ_AZFQ01000016.1"/>
</dbReference>
<evidence type="ECO:0000256" key="1">
    <source>
        <dbReference type="ARBA" id="ARBA00022490"/>
    </source>
</evidence>
<dbReference type="GO" id="GO:0047480">
    <property type="term" value="F:UDP-N-acetylmuramoyl-tripeptide-D-alanyl-D-alanine ligase activity"/>
    <property type="evidence" value="ECO:0007669"/>
    <property type="project" value="UniProtKB-UniRule"/>
</dbReference>
<gene>
    <name evidence="10" type="primary">murF</name>
    <name evidence="15" type="ORF">FD50_GL002279</name>
</gene>
<keyword evidence="9 10" id="KW-0961">Cell wall biogenesis/degradation</keyword>
<feature type="domain" description="Mur ligase N-terminal catalytic" evidence="12">
    <location>
        <begin position="25"/>
        <end position="96"/>
    </location>
</feature>
<sequence>MKMRLAEIAKALQVESAEEWADVVVTSVSFDTRSLKPGALFVPLKGEHDGHDYIQNAISRGAVATLWEEGHENGPTDFPKITVTDSLAALQQLAKYYLHKINPKVVAVTGSNGKTTTKDMIAAILGTQFNVKKTHDNFNNYIGVPITVLAMEPNTEVLVVEMGMDHFGELDGLSHLVEPDIAVITMIGEAHIEFFGTRDKIADAKMEITHGLKEDGVFIYNGDEPLLTQRAKELSQETITFGNQDSDDFRGLNIVGNENKTSFRVSKWPDENFVIPMIGSYNVNNALAALSVGDYFRISVKVMLKALSSFALTKNRTEWVKGSQNERILSDVYNSNPTAAKLVLKAFSQAETSGKRIVVLGDMLQLGTRSKEMHAGLAEAIDPEKITSLYLCGDEMEELKASLASKFSSAQLHWYRADQKEQLVAALQAEIEPEDLVLLKGSHGIHLEKVLAALV</sequence>
<dbReference type="GO" id="GO:0051301">
    <property type="term" value="P:cell division"/>
    <property type="evidence" value="ECO:0007669"/>
    <property type="project" value="UniProtKB-KW"/>
</dbReference>
<comment type="similarity">
    <text evidence="10">Belongs to the MurCDEF family. MurF subfamily.</text>
</comment>
<dbReference type="PANTHER" id="PTHR43024:SF1">
    <property type="entry name" value="UDP-N-ACETYLMURAMOYL-TRIPEPTIDE--D-ALANYL-D-ALANINE LIGASE"/>
    <property type="match status" value="1"/>
</dbReference>
<comment type="function">
    <text evidence="10 11">Involved in cell wall formation. Catalyzes the final step in the synthesis of UDP-N-acetylmuramoyl-pentapeptide, the precursor of murein.</text>
</comment>
<dbReference type="UniPathway" id="UPA00219"/>
<proteinExistence type="inferred from homology"/>
<dbReference type="PATRIC" id="fig|1423801.4.peg.2328"/>
<evidence type="ECO:0000259" key="13">
    <source>
        <dbReference type="Pfam" id="PF02875"/>
    </source>
</evidence>
<dbReference type="InterPro" id="IPR036565">
    <property type="entry name" value="Mur-like_cat_sf"/>
</dbReference>
<dbReference type="Gene3D" id="3.90.190.20">
    <property type="entry name" value="Mur ligase, C-terminal domain"/>
    <property type="match status" value="1"/>
</dbReference>
<dbReference type="PANTHER" id="PTHR43024">
    <property type="entry name" value="UDP-N-ACETYLMURAMOYL-TRIPEPTIDE--D-ALANYL-D-ALANINE LIGASE"/>
    <property type="match status" value="1"/>
</dbReference>
<dbReference type="InterPro" id="IPR013221">
    <property type="entry name" value="Mur_ligase_cen"/>
</dbReference>
<keyword evidence="2 10" id="KW-0436">Ligase</keyword>
<keyword evidence="8 10" id="KW-0131">Cell cycle</keyword>
<evidence type="ECO:0000256" key="2">
    <source>
        <dbReference type="ARBA" id="ARBA00022598"/>
    </source>
</evidence>
<dbReference type="GO" id="GO:0005737">
    <property type="term" value="C:cytoplasm"/>
    <property type="evidence" value="ECO:0007669"/>
    <property type="project" value="UniProtKB-SubCell"/>
</dbReference>
<dbReference type="GO" id="GO:0008766">
    <property type="term" value="F:UDP-N-acetylmuramoylalanyl-D-glutamyl-2,6-diaminopimelate-D-alanyl-D-alanine ligase activity"/>
    <property type="evidence" value="ECO:0007669"/>
    <property type="project" value="RHEA"/>
</dbReference>
<dbReference type="InterPro" id="IPR036615">
    <property type="entry name" value="Mur_ligase_C_dom_sf"/>
</dbReference>
<protein>
    <recommendedName>
        <fullName evidence="10 11">UDP-N-acetylmuramoyl-tripeptide--D-alanyl-D-alanine ligase</fullName>
        <ecNumber evidence="10 11">6.3.2.10</ecNumber>
    </recommendedName>
    <alternativeName>
        <fullName evidence="10">D-alanyl-D-alanine-adding enzyme</fullName>
    </alternativeName>
</protein>
<evidence type="ECO:0000256" key="10">
    <source>
        <dbReference type="HAMAP-Rule" id="MF_02019"/>
    </source>
</evidence>
<dbReference type="Pfam" id="PF02875">
    <property type="entry name" value="Mur_ligase_C"/>
    <property type="match status" value="1"/>
</dbReference>
<keyword evidence="1 10" id="KW-0963">Cytoplasm</keyword>
<keyword evidence="6 10" id="KW-0133">Cell shape</keyword>
<name>A0A0R1V363_9LACO</name>
<dbReference type="Gene3D" id="3.40.1190.10">
    <property type="entry name" value="Mur-like, catalytic domain"/>
    <property type="match status" value="1"/>
</dbReference>
<evidence type="ECO:0000256" key="6">
    <source>
        <dbReference type="ARBA" id="ARBA00022960"/>
    </source>
</evidence>
<keyword evidence="7 10" id="KW-0573">Peptidoglycan synthesis</keyword>
<comment type="pathway">
    <text evidence="10 11">Cell wall biogenesis; peptidoglycan biosynthesis.</text>
</comment>
<dbReference type="Pfam" id="PF01225">
    <property type="entry name" value="Mur_ligase"/>
    <property type="match status" value="1"/>
</dbReference>
<evidence type="ECO:0000256" key="11">
    <source>
        <dbReference type="RuleBase" id="RU004136"/>
    </source>
</evidence>
<keyword evidence="3 10" id="KW-0132">Cell division</keyword>
<evidence type="ECO:0000256" key="3">
    <source>
        <dbReference type="ARBA" id="ARBA00022618"/>
    </source>
</evidence>
<evidence type="ECO:0000259" key="14">
    <source>
        <dbReference type="Pfam" id="PF08245"/>
    </source>
</evidence>
<comment type="catalytic activity">
    <reaction evidence="11">
        <text>D-alanyl-D-alanine + UDP-N-acetyl-alpha-D-muramoyl-L-alanyl-gamma-D-glutamyl-meso-2,6-diaminopimelate + ATP = UDP-N-acetyl-alpha-D-muramoyl-L-alanyl-gamma-D-glutamyl-meso-2,6-diaminopimeloyl-D-alanyl-D-alanine + ADP + phosphate + H(+)</text>
        <dbReference type="Rhea" id="RHEA:28374"/>
        <dbReference type="ChEBI" id="CHEBI:15378"/>
        <dbReference type="ChEBI" id="CHEBI:30616"/>
        <dbReference type="ChEBI" id="CHEBI:43474"/>
        <dbReference type="ChEBI" id="CHEBI:57822"/>
        <dbReference type="ChEBI" id="CHEBI:61386"/>
        <dbReference type="ChEBI" id="CHEBI:83905"/>
        <dbReference type="ChEBI" id="CHEBI:456216"/>
        <dbReference type="EC" id="6.3.2.10"/>
    </reaction>
</comment>
<dbReference type="NCBIfam" id="TIGR01143">
    <property type="entry name" value="murF"/>
    <property type="match status" value="1"/>
</dbReference>
<dbReference type="EMBL" id="AZFQ01000016">
    <property type="protein sequence ID" value="KRM00040.1"/>
    <property type="molecule type" value="Genomic_DNA"/>
</dbReference>
<dbReference type="SUPFAM" id="SSF53244">
    <property type="entry name" value="MurD-like peptide ligases, peptide-binding domain"/>
    <property type="match status" value="1"/>
</dbReference>
<organism evidence="15 16">
    <name type="scientific">Liquorilactobacillus satsumensis DSM 16230 = JCM 12392</name>
    <dbReference type="NCBI Taxonomy" id="1423801"/>
    <lineage>
        <taxon>Bacteria</taxon>
        <taxon>Bacillati</taxon>
        <taxon>Bacillota</taxon>
        <taxon>Bacilli</taxon>
        <taxon>Lactobacillales</taxon>
        <taxon>Lactobacillaceae</taxon>
        <taxon>Liquorilactobacillus</taxon>
    </lineage>
</organism>
<keyword evidence="5 10" id="KW-0067">ATP-binding</keyword>
<dbReference type="GO" id="GO:0009252">
    <property type="term" value="P:peptidoglycan biosynthetic process"/>
    <property type="evidence" value="ECO:0007669"/>
    <property type="project" value="UniProtKB-UniRule"/>
</dbReference>
<dbReference type="AlphaFoldDB" id="A0A0R1V363"/>
<feature type="domain" description="Mur ligase central" evidence="14">
    <location>
        <begin position="108"/>
        <end position="292"/>
    </location>
</feature>
<feature type="domain" description="Mur ligase C-terminal" evidence="13">
    <location>
        <begin position="316"/>
        <end position="442"/>
    </location>
</feature>
<dbReference type="Pfam" id="PF08245">
    <property type="entry name" value="Mur_ligase_M"/>
    <property type="match status" value="1"/>
</dbReference>
<dbReference type="GeneID" id="98307234"/>
<dbReference type="InterPro" id="IPR035911">
    <property type="entry name" value="MurE/MurF_N"/>
</dbReference>
<feature type="binding site" evidence="10">
    <location>
        <begin position="110"/>
        <end position="116"/>
    </location>
    <ligand>
        <name>ATP</name>
        <dbReference type="ChEBI" id="CHEBI:30616"/>
    </ligand>
</feature>
<evidence type="ECO:0000256" key="9">
    <source>
        <dbReference type="ARBA" id="ARBA00023316"/>
    </source>
</evidence>
<evidence type="ECO:0000256" key="7">
    <source>
        <dbReference type="ARBA" id="ARBA00022984"/>
    </source>
</evidence>
<dbReference type="SUPFAM" id="SSF53623">
    <property type="entry name" value="MurD-like peptide ligases, catalytic domain"/>
    <property type="match status" value="1"/>
</dbReference>
<evidence type="ECO:0000256" key="8">
    <source>
        <dbReference type="ARBA" id="ARBA00023306"/>
    </source>
</evidence>
<keyword evidence="16" id="KW-1185">Reference proteome</keyword>
<accession>A0A0R1V363</accession>
<comment type="caution">
    <text evidence="15">The sequence shown here is derived from an EMBL/GenBank/DDBJ whole genome shotgun (WGS) entry which is preliminary data.</text>
</comment>
<evidence type="ECO:0000313" key="15">
    <source>
        <dbReference type="EMBL" id="KRM00040.1"/>
    </source>
</evidence>
<dbReference type="InterPro" id="IPR005863">
    <property type="entry name" value="UDP-N-AcMur_synth"/>
</dbReference>
<dbReference type="GO" id="GO:0005524">
    <property type="term" value="F:ATP binding"/>
    <property type="evidence" value="ECO:0007669"/>
    <property type="project" value="UniProtKB-UniRule"/>
</dbReference>
<dbReference type="Proteomes" id="UP000051166">
    <property type="component" value="Unassembled WGS sequence"/>
</dbReference>
<dbReference type="InterPro" id="IPR004101">
    <property type="entry name" value="Mur_ligase_C"/>
</dbReference>
<comment type="catalytic activity">
    <reaction evidence="10">
        <text>UDP-N-acetyl-alpha-D-muramoyl-L-alanyl-gamma-D-glutamyl-L-lysine + D-alanyl-D-alanine + ATP = UDP-N-acetyl-alpha-D-muramoyl-L-alanyl-gamma-D-glutamyl-L-lysyl-D-alanyl-D-alanine + ADP + phosphate + H(+)</text>
        <dbReference type="Rhea" id="RHEA:16085"/>
        <dbReference type="ChEBI" id="CHEBI:15378"/>
        <dbReference type="ChEBI" id="CHEBI:30616"/>
        <dbReference type="ChEBI" id="CHEBI:43474"/>
        <dbReference type="ChEBI" id="CHEBI:57822"/>
        <dbReference type="ChEBI" id="CHEBI:70758"/>
        <dbReference type="ChEBI" id="CHEBI:83903"/>
        <dbReference type="ChEBI" id="CHEBI:456216"/>
        <dbReference type="EC" id="6.3.2.10"/>
    </reaction>
</comment>
<dbReference type="HAMAP" id="MF_02019">
    <property type="entry name" value="MurF"/>
    <property type="match status" value="1"/>
</dbReference>
<evidence type="ECO:0000259" key="12">
    <source>
        <dbReference type="Pfam" id="PF01225"/>
    </source>
</evidence>
<dbReference type="OrthoDB" id="9801978at2"/>
<reference evidence="15 16" key="1">
    <citation type="journal article" date="2015" name="Genome Announc.">
        <title>Expanding the biotechnology potential of lactobacilli through comparative genomics of 213 strains and associated genera.</title>
        <authorList>
            <person name="Sun Z."/>
            <person name="Harris H.M."/>
            <person name="McCann A."/>
            <person name="Guo C."/>
            <person name="Argimon S."/>
            <person name="Zhang W."/>
            <person name="Yang X."/>
            <person name="Jeffery I.B."/>
            <person name="Cooney J.C."/>
            <person name="Kagawa T.F."/>
            <person name="Liu W."/>
            <person name="Song Y."/>
            <person name="Salvetti E."/>
            <person name="Wrobel A."/>
            <person name="Rasinkangas P."/>
            <person name="Parkhill J."/>
            <person name="Rea M.C."/>
            <person name="O'Sullivan O."/>
            <person name="Ritari J."/>
            <person name="Douillard F.P."/>
            <person name="Paul Ross R."/>
            <person name="Yang R."/>
            <person name="Briner A.E."/>
            <person name="Felis G.E."/>
            <person name="de Vos W.M."/>
            <person name="Barrangou R."/>
            <person name="Klaenhammer T.R."/>
            <person name="Caufield P.W."/>
            <person name="Cui Y."/>
            <person name="Zhang H."/>
            <person name="O'Toole P.W."/>
        </authorList>
    </citation>
    <scope>NUCLEOTIDE SEQUENCE [LARGE SCALE GENOMIC DNA]</scope>
    <source>
        <strain evidence="15 16">DSM 16230</strain>
    </source>
</reference>
<dbReference type="EC" id="6.3.2.10" evidence="10 11"/>
<evidence type="ECO:0000256" key="5">
    <source>
        <dbReference type="ARBA" id="ARBA00022840"/>
    </source>
</evidence>
<keyword evidence="4 10" id="KW-0547">Nucleotide-binding</keyword>
<dbReference type="SUPFAM" id="SSF63418">
    <property type="entry name" value="MurE/MurF N-terminal domain"/>
    <property type="match status" value="1"/>
</dbReference>
<dbReference type="GO" id="GO:0008360">
    <property type="term" value="P:regulation of cell shape"/>
    <property type="evidence" value="ECO:0007669"/>
    <property type="project" value="UniProtKB-KW"/>
</dbReference>